<protein>
    <submittedName>
        <fullName evidence="1">PiggyBac transposable element-derived protein 2-like isoform X3</fullName>
    </submittedName>
</protein>
<evidence type="ECO:0000313" key="2">
    <source>
        <dbReference type="Proteomes" id="UP001178508"/>
    </source>
</evidence>
<sequence length="134" mass="15199">MGIPSLGTVQQNCLGRGTFEEQEAVDDSVEIRTVKWVIAASTFACAQPVSKVERWDRKLKQKVFVKWPNIIKFMGGVDALDARIASYHIHIRVLSQKTRWPPLDVEMEFENKKRRGPTKTIPTQEIQFDAVASG</sequence>
<dbReference type="EMBL" id="OY660884">
    <property type="protein sequence ID" value="CAJ1083140.1"/>
    <property type="molecule type" value="Genomic_DNA"/>
</dbReference>
<dbReference type="PANTHER" id="PTHR47272">
    <property type="entry name" value="DDE_TNP_1_7 DOMAIN-CONTAINING PROTEIN"/>
    <property type="match status" value="1"/>
</dbReference>
<evidence type="ECO:0000313" key="1">
    <source>
        <dbReference type="EMBL" id="CAJ1083140.1"/>
    </source>
</evidence>
<organism evidence="1 2">
    <name type="scientific">Xyrichtys novacula</name>
    <name type="common">Pearly razorfish</name>
    <name type="synonym">Hemipteronotus novacula</name>
    <dbReference type="NCBI Taxonomy" id="13765"/>
    <lineage>
        <taxon>Eukaryota</taxon>
        <taxon>Metazoa</taxon>
        <taxon>Chordata</taxon>
        <taxon>Craniata</taxon>
        <taxon>Vertebrata</taxon>
        <taxon>Euteleostomi</taxon>
        <taxon>Actinopterygii</taxon>
        <taxon>Neopterygii</taxon>
        <taxon>Teleostei</taxon>
        <taxon>Neoteleostei</taxon>
        <taxon>Acanthomorphata</taxon>
        <taxon>Eupercaria</taxon>
        <taxon>Labriformes</taxon>
        <taxon>Labridae</taxon>
        <taxon>Xyrichtys</taxon>
    </lineage>
</organism>
<reference evidence="1" key="1">
    <citation type="submission" date="2023-08" db="EMBL/GenBank/DDBJ databases">
        <authorList>
            <person name="Alioto T."/>
            <person name="Alioto T."/>
            <person name="Gomez Garrido J."/>
        </authorList>
    </citation>
    <scope>NUCLEOTIDE SEQUENCE</scope>
</reference>
<accession>A0AAV1HC00</accession>
<dbReference type="Proteomes" id="UP001178508">
    <property type="component" value="Chromosome 21"/>
</dbReference>
<dbReference type="AlphaFoldDB" id="A0AAV1HC00"/>
<keyword evidence="2" id="KW-1185">Reference proteome</keyword>
<dbReference type="PANTHER" id="PTHR47272:SF1">
    <property type="entry name" value="PIGGYBAC TRANSPOSABLE ELEMENT-DERIVED PROTEIN 3-LIKE"/>
    <property type="match status" value="1"/>
</dbReference>
<gene>
    <name evidence="1" type="ORF">XNOV1_A000283</name>
</gene>
<name>A0AAV1HC00_XYRNO</name>
<proteinExistence type="predicted"/>